<evidence type="ECO:0000256" key="1">
    <source>
        <dbReference type="SAM" id="MobiDB-lite"/>
    </source>
</evidence>
<feature type="region of interest" description="Disordered" evidence="1">
    <location>
        <begin position="21"/>
        <end position="49"/>
    </location>
</feature>
<protein>
    <submittedName>
        <fullName evidence="2">Uncharacterized protein</fullName>
    </submittedName>
</protein>
<name>A0A8H7KKU5_AGABI</name>
<feature type="region of interest" description="Disordered" evidence="1">
    <location>
        <begin position="215"/>
        <end position="262"/>
    </location>
</feature>
<dbReference type="AlphaFoldDB" id="A0A8H7KKU5"/>
<feature type="region of interest" description="Disordered" evidence="1">
    <location>
        <begin position="385"/>
        <end position="415"/>
    </location>
</feature>
<sequence>MSFQHFRLGDLSLHGPIQQSLHTVPHHPQLPQHHHQQPISPHAGQSQFPVQVDNPITTFSVSLKKQSNPQPPQAPELTQNTKQPYGSGDADDGYTLVFDNMEKFNEWRLSEEERTMCEFVKGDTHGSKAVPPRFKDHTKLVCARHSRSGRKKYIKKHPERVRKVPSRKLEVGCPASISYKTYFDSEQVRACYVSQHSHEIGLANLPFTRRGRREAALKTDKEKGRPASPQSQENAPSPSTQHSVTNEPDASPTAVSPQPPSASFSSAVSMLAPLPTQNTFSVASPQTYSYTASTAPLDYPSGPSQSISTPAPTNFGNDRWENMATLFQSIRHHARNFEYPGASVAALETILIRLYLESPVGVGMSSANMSSMMPAVMAHARSVANNQNGIQPGPSAANGSTNDIAGGSAATGEGS</sequence>
<organism evidence="2 3">
    <name type="scientific">Agaricus bisporus var. burnettii</name>
    <dbReference type="NCBI Taxonomy" id="192524"/>
    <lineage>
        <taxon>Eukaryota</taxon>
        <taxon>Fungi</taxon>
        <taxon>Dikarya</taxon>
        <taxon>Basidiomycota</taxon>
        <taxon>Agaricomycotina</taxon>
        <taxon>Agaricomycetes</taxon>
        <taxon>Agaricomycetidae</taxon>
        <taxon>Agaricales</taxon>
        <taxon>Agaricineae</taxon>
        <taxon>Agaricaceae</taxon>
        <taxon>Agaricus</taxon>
    </lineage>
</organism>
<dbReference type="PANTHER" id="PTHR33936:SF24">
    <property type="entry name" value="C2H2-TYPE DOMAIN-CONTAINING PROTEIN"/>
    <property type="match status" value="1"/>
</dbReference>
<reference evidence="2 3" key="1">
    <citation type="journal article" name="Sci. Rep.">
        <title>Telomere-to-telomere assembled and centromere annotated genomes of the two main subspecies of the button mushroom Agaricus bisporus reveal especially polymorphic chromosome ends.</title>
        <authorList>
            <person name="Sonnenberg A.S.M."/>
            <person name="Sedaghat-Telgerd N."/>
            <person name="Lavrijssen B."/>
            <person name="Ohm R.A."/>
            <person name="Hendrickx P.M."/>
            <person name="Scholtmeijer K."/>
            <person name="Baars J.J.P."/>
            <person name="van Peer A."/>
        </authorList>
    </citation>
    <scope>NUCLEOTIDE SEQUENCE [LARGE SCALE GENOMIC DNA]</scope>
    <source>
        <strain evidence="2 3">H119_p4</strain>
    </source>
</reference>
<dbReference type="PANTHER" id="PTHR33936">
    <property type="entry name" value="PROTEIN CBG17840"/>
    <property type="match status" value="1"/>
</dbReference>
<feature type="region of interest" description="Disordered" evidence="1">
    <location>
        <begin position="63"/>
        <end position="92"/>
    </location>
</feature>
<evidence type="ECO:0000313" key="3">
    <source>
        <dbReference type="Proteomes" id="UP000629468"/>
    </source>
</evidence>
<accession>A0A8H7KKU5</accession>
<proteinExistence type="predicted"/>
<evidence type="ECO:0000313" key="2">
    <source>
        <dbReference type="EMBL" id="KAF7784047.1"/>
    </source>
</evidence>
<feature type="compositionally biased region" description="Basic and acidic residues" evidence="1">
    <location>
        <begin position="215"/>
        <end position="225"/>
    </location>
</feature>
<feature type="compositionally biased region" description="Polar residues" evidence="1">
    <location>
        <begin position="228"/>
        <end position="248"/>
    </location>
</feature>
<comment type="caution">
    <text evidence="2">The sequence shown here is derived from an EMBL/GenBank/DDBJ whole genome shotgun (WGS) entry which is preliminary data.</text>
</comment>
<gene>
    <name evidence="2" type="ORF">Agabi119p4_212</name>
</gene>
<dbReference type="EMBL" id="JABXXO010000001">
    <property type="protein sequence ID" value="KAF7784047.1"/>
    <property type="molecule type" value="Genomic_DNA"/>
</dbReference>
<dbReference type="Proteomes" id="UP000629468">
    <property type="component" value="Unassembled WGS sequence"/>
</dbReference>
<dbReference type="InterPro" id="IPR052797">
    <property type="entry name" value="RegFact_GeneExpr_CellDeath"/>
</dbReference>